<dbReference type="Gene3D" id="2.60.120.260">
    <property type="entry name" value="Galactose-binding domain-like"/>
    <property type="match status" value="1"/>
</dbReference>
<dbReference type="Pfam" id="PF13472">
    <property type="entry name" value="Lipase_GDSL_2"/>
    <property type="match status" value="1"/>
</dbReference>
<dbReference type="Gene3D" id="3.40.50.1110">
    <property type="entry name" value="SGNH hydrolase"/>
    <property type="match status" value="1"/>
</dbReference>
<reference evidence="2 3" key="1">
    <citation type="journal article" date="2009" name="Stand. Genomic Sci.">
        <title>Complete genome sequence of Beutenbergia cavernae type strain (HKI 0122).</title>
        <authorList>
            <person name="Land M."/>
            <person name="Pukall R."/>
            <person name="Abt B."/>
            <person name="Goker M."/>
            <person name="Rohde M."/>
            <person name="Glavina Del Rio T."/>
            <person name="Tice H."/>
            <person name="Copeland A."/>
            <person name="Cheng J.F."/>
            <person name="Lucas S."/>
            <person name="Chen F."/>
            <person name="Nolan M."/>
            <person name="Bruce D."/>
            <person name="Goodwin L."/>
            <person name="Pitluck S."/>
            <person name="Ivanova N."/>
            <person name="Mavromatis K."/>
            <person name="Ovchinnikova G."/>
            <person name="Pati A."/>
            <person name="Chen A."/>
            <person name="Palaniappan K."/>
            <person name="Hauser L."/>
            <person name="Chang Y.J."/>
            <person name="Jefferies C.C."/>
            <person name="Saunders E."/>
            <person name="Brettin T."/>
            <person name="Detter J.C."/>
            <person name="Han C."/>
            <person name="Chain P."/>
            <person name="Bristow J."/>
            <person name="Eisen J.A."/>
            <person name="Markowitz V."/>
            <person name="Hugenholtz P."/>
            <person name="Kyrpides N.C."/>
            <person name="Klenk H.P."/>
            <person name="Lapidus A."/>
        </authorList>
    </citation>
    <scope>NUCLEOTIDE SEQUENCE [LARGE SCALE GENOMIC DNA]</scope>
    <source>
        <strain evidence="3">ATCC BAA-8 / DSM 12333 / NBRC 16432</strain>
    </source>
</reference>
<dbReference type="KEGG" id="bcv:Bcav_0173"/>
<proteinExistence type="predicted"/>
<evidence type="ECO:0000313" key="2">
    <source>
        <dbReference type="EMBL" id="ACQ78438.1"/>
    </source>
</evidence>
<dbReference type="HOGENOM" id="CLU_059193_0_0_11"/>
<evidence type="ECO:0000259" key="1">
    <source>
        <dbReference type="Pfam" id="PF13472"/>
    </source>
</evidence>
<dbReference type="Proteomes" id="UP000007962">
    <property type="component" value="Chromosome"/>
</dbReference>
<accession>C5BVJ8</accession>
<evidence type="ECO:0000313" key="3">
    <source>
        <dbReference type="Proteomes" id="UP000007962"/>
    </source>
</evidence>
<keyword evidence="3" id="KW-1185">Reference proteome</keyword>
<gene>
    <name evidence="2" type="ordered locus">Bcav_0173</name>
</gene>
<dbReference type="RefSeq" id="WP_012725218.1">
    <property type="nucleotide sequence ID" value="NC_012669.1"/>
</dbReference>
<dbReference type="AlphaFoldDB" id="C5BVJ8"/>
<dbReference type="InterPro" id="IPR013830">
    <property type="entry name" value="SGNH_hydro"/>
</dbReference>
<dbReference type="STRING" id="471853.Bcav_0173"/>
<dbReference type="InterPro" id="IPR036514">
    <property type="entry name" value="SGNH_hydro_sf"/>
</dbReference>
<dbReference type="EMBL" id="CP001618">
    <property type="protein sequence ID" value="ACQ78438.1"/>
    <property type="molecule type" value="Genomic_DNA"/>
</dbReference>
<name>C5BVJ8_BEUC1</name>
<dbReference type="SUPFAM" id="SSF52266">
    <property type="entry name" value="SGNH hydrolase"/>
    <property type="match status" value="1"/>
</dbReference>
<dbReference type="eggNOG" id="COG2755">
    <property type="taxonomic scope" value="Bacteria"/>
</dbReference>
<sequence>MTDDVIIAPQADSEIWRGAVAWEERDGRARAWRLLPERAARAHAPELVRHATMAAGVRALVTTDASEARLELDFEHDADARLDVLLDGELYRRVEVTSGLTDLRVPLPDGEHDLAIWLPQVGQSWVGPLTLVGASTAAPTPPAAPRWTTYGSSITQCSAADGPSETWPAVAARALGWDLTCLGFGGQCHLDPIAASTIAAVPADVVSMCLGINIYGGATFSPRTFAAHASAFVERVRAAHPDATLVVITPIASPARETTPNAVDFTLEQMREDLRSVVDVLQAEGDANLHLVDGLSLLGLDEVHLLPDALHPDGEGYRLMGERVALAMGALTGAAPATVR</sequence>
<organism evidence="2 3">
    <name type="scientific">Beutenbergia cavernae (strain ATCC BAA-8 / DSM 12333 / CCUG 43141 / JCM 11478 / NBRC 16432 / NCIMB 13614 / HKI 0122)</name>
    <dbReference type="NCBI Taxonomy" id="471853"/>
    <lineage>
        <taxon>Bacteria</taxon>
        <taxon>Bacillati</taxon>
        <taxon>Actinomycetota</taxon>
        <taxon>Actinomycetes</taxon>
        <taxon>Micrococcales</taxon>
        <taxon>Beutenbergiaceae</taxon>
        <taxon>Beutenbergia</taxon>
    </lineage>
</organism>
<protein>
    <submittedName>
        <fullName evidence="2">Lipolytic protein G-D-S-L family</fullName>
    </submittedName>
</protein>
<feature type="domain" description="SGNH hydrolase-type esterase" evidence="1">
    <location>
        <begin position="150"/>
        <end position="319"/>
    </location>
</feature>